<evidence type="ECO:0000256" key="1">
    <source>
        <dbReference type="ARBA" id="ARBA00004141"/>
    </source>
</evidence>
<keyword evidence="8" id="KW-1185">Reference proteome</keyword>
<dbReference type="GO" id="GO:0016020">
    <property type="term" value="C:membrane"/>
    <property type="evidence" value="ECO:0007669"/>
    <property type="project" value="UniProtKB-SubCell"/>
</dbReference>
<keyword evidence="4 6" id="KW-1133">Transmembrane helix</keyword>
<evidence type="ECO:0000256" key="5">
    <source>
        <dbReference type="ARBA" id="ARBA00023136"/>
    </source>
</evidence>
<dbReference type="Proteomes" id="UP000077266">
    <property type="component" value="Unassembled WGS sequence"/>
</dbReference>
<evidence type="ECO:0000256" key="4">
    <source>
        <dbReference type="ARBA" id="ARBA00022989"/>
    </source>
</evidence>
<dbReference type="OrthoDB" id="440755at2759"/>
<dbReference type="Gene3D" id="1.20.1250.20">
    <property type="entry name" value="MFS general substrate transporter like domains"/>
    <property type="match status" value="1"/>
</dbReference>
<dbReference type="InParanoid" id="A0A165Q186"/>
<dbReference type="Pfam" id="PF07690">
    <property type="entry name" value="MFS_1"/>
    <property type="match status" value="1"/>
</dbReference>
<feature type="transmembrane region" description="Helical" evidence="6">
    <location>
        <begin position="24"/>
        <end position="51"/>
    </location>
</feature>
<feature type="transmembrane region" description="Helical" evidence="6">
    <location>
        <begin position="63"/>
        <end position="79"/>
    </location>
</feature>
<dbReference type="STRING" id="1314781.A0A165Q186"/>
<accession>A0A165Q186</accession>
<reference evidence="7 8" key="1">
    <citation type="journal article" date="2016" name="Mol. Biol. Evol.">
        <title>Comparative Genomics of Early-Diverging Mushroom-Forming Fungi Provides Insights into the Origins of Lignocellulose Decay Capabilities.</title>
        <authorList>
            <person name="Nagy L.G."/>
            <person name="Riley R."/>
            <person name="Tritt A."/>
            <person name="Adam C."/>
            <person name="Daum C."/>
            <person name="Floudas D."/>
            <person name="Sun H."/>
            <person name="Yadav J.S."/>
            <person name="Pangilinan J."/>
            <person name="Larsson K.H."/>
            <person name="Matsuura K."/>
            <person name="Barry K."/>
            <person name="Labutti K."/>
            <person name="Kuo R."/>
            <person name="Ohm R.A."/>
            <person name="Bhattacharya S.S."/>
            <person name="Shirouzu T."/>
            <person name="Yoshinaga Y."/>
            <person name="Martin F.M."/>
            <person name="Grigoriev I.V."/>
            <person name="Hibbett D.S."/>
        </authorList>
    </citation>
    <scope>NUCLEOTIDE SEQUENCE [LARGE SCALE GENOMIC DNA]</scope>
    <source>
        <strain evidence="7 8">HHB12029</strain>
    </source>
</reference>
<keyword evidence="5 6" id="KW-0472">Membrane</keyword>
<gene>
    <name evidence="7" type="ORF">EXIGLDRAFT_829061</name>
</gene>
<keyword evidence="2" id="KW-0813">Transport</keyword>
<evidence type="ECO:0000256" key="2">
    <source>
        <dbReference type="ARBA" id="ARBA00022448"/>
    </source>
</evidence>
<keyword evidence="3 6" id="KW-0812">Transmembrane</keyword>
<organism evidence="7 8">
    <name type="scientific">Exidia glandulosa HHB12029</name>
    <dbReference type="NCBI Taxonomy" id="1314781"/>
    <lineage>
        <taxon>Eukaryota</taxon>
        <taxon>Fungi</taxon>
        <taxon>Dikarya</taxon>
        <taxon>Basidiomycota</taxon>
        <taxon>Agaricomycotina</taxon>
        <taxon>Agaricomycetes</taxon>
        <taxon>Auriculariales</taxon>
        <taxon>Exidiaceae</taxon>
        <taxon>Exidia</taxon>
    </lineage>
</organism>
<evidence type="ECO:0000256" key="6">
    <source>
        <dbReference type="SAM" id="Phobius"/>
    </source>
</evidence>
<comment type="subcellular location">
    <subcellularLocation>
        <location evidence="1">Membrane</location>
        <topology evidence="1">Multi-pass membrane protein</topology>
    </subcellularLocation>
</comment>
<name>A0A165Q186_EXIGL</name>
<dbReference type="InterPro" id="IPR036259">
    <property type="entry name" value="MFS_trans_sf"/>
</dbReference>
<sequence length="234" mass="26016">MSTDASTPIPVEQPPHRLGKFCQAILLALFCTSVFLDTFNVSALFSAIPIISREVSLDAGSSVWLVSAYQLTFSAFLLCSGRVSDVYNPKIVFVFGSFSLGMLSLGMGFVNNAVALLVLRTISGISAAITIPTSLTLLVRMCCGQPYKTYMDNPRERTIRDSLHLETHTRRSQRRRGDREASPNLLEAFVWYRGAKRDADRHPEAVGRDLLQRGLAKSTLSLYPHIFRRTRGKS</sequence>
<evidence type="ECO:0000313" key="8">
    <source>
        <dbReference type="Proteomes" id="UP000077266"/>
    </source>
</evidence>
<evidence type="ECO:0000313" key="7">
    <source>
        <dbReference type="EMBL" id="KZW02945.1"/>
    </source>
</evidence>
<feature type="transmembrane region" description="Helical" evidence="6">
    <location>
        <begin position="116"/>
        <end position="139"/>
    </location>
</feature>
<feature type="transmembrane region" description="Helical" evidence="6">
    <location>
        <begin position="91"/>
        <end position="110"/>
    </location>
</feature>
<dbReference type="SUPFAM" id="SSF103473">
    <property type="entry name" value="MFS general substrate transporter"/>
    <property type="match status" value="1"/>
</dbReference>
<dbReference type="GO" id="GO:0022857">
    <property type="term" value="F:transmembrane transporter activity"/>
    <property type="evidence" value="ECO:0007669"/>
    <property type="project" value="InterPro"/>
</dbReference>
<dbReference type="AlphaFoldDB" id="A0A165Q186"/>
<dbReference type="EMBL" id="KV425886">
    <property type="protein sequence ID" value="KZW02945.1"/>
    <property type="molecule type" value="Genomic_DNA"/>
</dbReference>
<dbReference type="InterPro" id="IPR011701">
    <property type="entry name" value="MFS"/>
</dbReference>
<dbReference type="PANTHER" id="PTHR42718">
    <property type="entry name" value="MAJOR FACILITATOR SUPERFAMILY MULTIDRUG TRANSPORTER MFSC"/>
    <property type="match status" value="1"/>
</dbReference>
<protein>
    <submittedName>
        <fullName evidence="7">MFS general substrate transporter</fullName>
    </submittedName>
</protein>
<dbReference type="PANTHER" id="PTHR42718:SF9">
    <property type="entry name" value="MAJOR FACILITATOR SUPERFAMILY MULTIDRUG TRANSPORTER MFSC"/>
    <property type="match status" value="1"/>
</dbReference>
<evidence type="ECO:0000256" key="3">
    <source>
        <dbReference type="ARBA" id="ARBA00022692"/>
    </source>
</evidence>
<proteinExistence type="predicted"/>